<dbReference type="InterPro" id="IPR044068">
    <property type="entry name" value="CB"/>
</dbReference>
<protein>
    <submittedName>
        <fullName evidence="7">Tyrosine-type recombinase/integrase</fullName>
    </submittedName>
</protein>
<dbReference type="InterPro" id="IPR011010">
    <property type="entry name" value="DNA_brk_join_enz"/>
</dbReference>
<dbReference type="InterPro" id="IPR010998">
    <property type="entry name" value="Integrase_recombinase_N"/>
</dbReference>
<dbReference type="GO" id="GO:0006310">
    <property type="term" value="P:DNA recombination"/>
    <property type="evidence" value="ECO:0007669"/>
    <property type="project" value="UniProtKB-KW"/>
</dbReference>
<dbReference type="Proteomes" id="UP000865968">
    <property type="component" value="Unassembled WGS sequence"/>
</dbReference>
<evidence type="ECO:0000313" key="8">
    <source>
        <dbReference type="Proteomes" id="UP000865968"/>
    </source>
</evidence>
<sequence>MTKYPTGVEAHGEGLRIWFMYNGRRHRENLGVPDTLKNRRMAGELRASVCFAIKMGTFDYALQFPNSSTINHKPTQGKDITITELAEKWLDLKSTEITKNALNRYTSYIDVCVFLIGSSRNISSVLYEDILSLRKLLLTGNQICGTHQKNRNKKKGRSVRTVNVYLSCFKAMMEFAVNCGYLQSSPFTGIKPLKRAKTEPDPLTREEFTRFIACCSNAQIRNLWTLAVSTGMRHGELCALSWEDIDTRNWTITVRRNLPIKDHFTPPKTTSGIRTIALTIPAINALKSQMLYTKMSRQVEVDVHLREYGRVRKDLCSFVFKPQQSSNNGTGGEWYAPGSFGTTWNSTLKRAGIRHRKAYESRHTFACWALSAGANPNFIAEQMGHTSAQMVYTVYGKWMADNNSSQIDILNATFTQNAPSMPHVVNSSH</sequence>
<dbReference type="Gene3D" id="1.10.443.10">
    <property type="entry name" value="Intergrase catalytic core"/>
    <property type="match status" value="1"/>
</dbReference>
<name>A0AAN5MED5_MORMO</name>
<evidence type="ECO:0000256" key="2">
    <source>
        <dbReference type="ARBA" id="ARBA00023125"/>
    </source>
</evidence>
<dbReference type="InterPro" id="IPR050090">
    <property type="entry name" value="Tyrosine_recombinase_XerCD"/>
</dbReference>
<feature type="domain" description="Core-binding (CB)" evidence="6">
    <location>
        <begin position="80"/>
        <end position="177"/>
    </location>
</feature>
<organism evidence="7 8">
    <name type="scientific">Morganella morganii</name>
    <name type="common">Proteus morganii</name>
    <dbReference type="NCBI Taxonomy" id="582"/>
    <lineage>
        <taxon>Bacteria</taxon>
        <taxon>Pseudomonadati</taxon>
        <taxon>Pseudomonadota</taxon>
        <taxon>Gammaproteobacteria</taxon>
        <taxon>Enterobacterales</taxon>
        <taxon>Morganellaceae</taxon>
        <taxon>Morganella</taxon>
    </lineage>
</organism>
<keyword evidence="2 4" id="KW-0238">DNA-binding</keyword>
<dbReference type="InterPro" id="IPR002104">
    <property type="entry name" value="Integrase_catalytic"/>
</dbReference>
<evidence type="ECO:0000256" key="4">
    <source>
        <dbReference type="PROSITE-ProRule" id="PRU01248"/>
    </source>
</evidence>
<dbReference type="CDD" id="cd01189">
    <property type="entry name" value="INT_ICEBs1_C_like"/>
    <property type="match status" value="1"/>
</dbReference>
<proteinExistence type="predicted"/>
<keyword evidence="1" id="KW-0229">DNA integration</keyword>
<dbReference type="InterPro" id="IPR022000">
    <property type="entry name" value="Min27-like_integrase_DNA_bind"/>
</dbReference>
<evidence type="ECO:0000313" key="7">
    <source>
        <dbReference type="EMBL" id="HAT3807764.1"/>
    </source>
</evidence>
<dbReference type="EMBL" id="DACSWI010000001">
    <property type="protein sequence ID" value="HAT3807764.1"/>
    <property type="molecule type" value="Genomic_DNA"/>
</dbReference>
<gene>
    <name evidence="7" type="ORF">I8608_000563</name>
</gene>
<evidence type="ECO:0000259" key="5">
    <source>
        <dbReference type="PROSITE" id="PS51898"/>
    </source>
</evidence>
<reference evidence="7" key="2">
    <citation type="submission" date="2020-10" db="EMBL/GenBank/DDBJ databases">
        <authorList>
            <consortium name="NCBI Pathogen Detection Project"/>
        </authorList>
    </citation>
    <scope>NUCLEOTIDE SEQUENCE</scope>
    <source>
        <strain evidence="7">Morganella morganii ARLG-3209</strain>
    </source>
</reference>
<evidence type="ECO:0000259" key="6">
    <source>
        <dbReference type="PROSITE" id="PS51900"/>
    </source>
</evidence>
<dbReference type="AlphaFoldDB" id="A0AAN5MED5"/>
<evidence type="ECO:0000256" key="3">
    <source>
        <dbReference type="ARBA" id="ARBA00023172"/>
    </source>
</evidence>
<keyword evidence="3" id="KW-0233">DNA recombination</keyword>
<accession>A0AAN5MED5</accession>
<dbReference type="Pfam" id="PF00589">
    <property type="entry name" value="Phage_integrase"/>
    <property type="match status" value="1"/>
</dbReference>
<evidence type="ECO:0000256" key="1">
    <source>
        <dbReference type="ARBA" id="ARBA00022908"/>
    </source>
</evidence>
<dbReference type="Pfam" id="PF12167">
    <property type="entry name" value="Arm-DNA-bind_2"/>
    <property type="match status" value="1"/>
</dbReference>
<dbReference type="Gene3D" id="1.10.150.130">
    <property type="match status" value="1"/>
</dbReference>
<dbReference type="PROSITE" id="PS51898">
    <property type="entry name" value="TYR_RECOMBINASE"/>
    <property type="match status" value="1"/>
</dbReference>
<feature type="domain" description="Tyr recombinase" evidence="5">
    <location>
        <begin position="198"/>
        <end position="408"/>
    </location>
</feature>
<reference evidence="7" key="1">
    <citation type="journal article" date="2018" name="Genome Biol.">
        <title>SKESA: strategic k-mer extension for scrupulous assemblies.</title>
        <authorList>
            <person name="Souvorov A."/>
            <person name="Agarwala R."/>
            <person name="Lipman D.J."/>
        </authorList>
    </citation>
    <scope>NUCLEOTIDE SEQUENCE</scope>
    <source>
        <strain evidence="7">Morganella morganii ARLG-3209</strain>
    </source>
</reference>
<comment type="caution">
    <text evidence="7">The sequence shown here is derived from an EMBL/GenBank/DDBJ whole genome shotgun (WGS) entry which is preliminary data.</text>
</comment>
<dbReference type="GO" id="GO:0003677">
    <property type="term" value="F:DNA binding"/>
    <property type="evidence" value="ECO:0007669"/>
    <property type="project" value="UniProtKB-UniRule"/>
</dbReference>
<dbReference type="PROSITE" id="PS51900">
    <property type="entry name" value="CB"/>
    <property type="match status" value="1"/>
</dbReference>
<dbReference type="SUPFAM" id="SSF56349">
    <property type="entry name" value="DNA breaking-rejoining enzymes"/>
    <property type="match status" value="1"/>
</dbReference>
<dbReference type="PANTHER" id="PTHR30349">
    <property type="entry name" value="PHAGE INTEGRASE-RELATED"/>
    <property type="match status" value="1"/>
</dbReference>
<dbReference type="PANTHER" id="PTHR30349:SF36">
    <property type="entry name" value="PROPHAGE INTEGRASE INTR-RELATED"/>
    <property type="match status" value="1"/>
</dbReference>
<dbReference type="InterPro" id="IPR013762">
    <property type="entry name" value="Integrase-like_cat_sf"/>
</dbReference>
<dbReference type="GO" id="GO:0015074">
    <property type="term" value="P:DNA integration"/>
    <property type="evidence" value="ECO:0007669"/>
    <property type="project" value="UniProtKB-KW"/>
</dbReference>